<dbReference type="FunFam" id="1.10.40.30:FF:000001">
    <property type="entry name" value="Argininosuccinate lyase"/>
    <property type="match status" value="1"/>
</dbReference>
<organism evidence="4 5">
    <name type="scientific">Brassica napus</name>
    <name type="common">Rape</name>
    <dbReference type="NCBI Taxonomy" id="3708"/>
    <lineage>
        <taxon>Eukaryota</taxon>
        <taxon>Viridiplantae</taxon>
        <taxon>Streptophyta</taxon>
        <taxon>Embryophyta</taxon>
        <taxon>Tracheophyta</taxon>
        <taxon>Spermatophyta</taxon>
        <taxon>Magnoliopsida</taxon>
        <taxon>eudicotyledons</taxon>
        <taxon>Gunneridae</taxon>
        <taxon>Pentapetalae</taxon>
        <taxon>rosids</taxon>
        <taxon>malvids</taxon>
        <taxon>Brassicales</taxon>
        <taxon>Brassicaceae</taxon>
        <taxon>Brassiceae</taxon>
        <taxon>Brassica</taxon>
    </lineage>
</organism>
<reference evidence="3" key="3">
    <citation type="submission" date="2021-01" db="EMBL/GenBank/DDBJ databases">
        <authorList>
            <consortium name="Genoscope - CEA"/>
            <person name="William W."/>
        </authorList>
    </citation>
    <scope>NUCLEOTIDE SEQUENCE</scope>
</reference>
<sequence>MFDSTRTITGMIDVSAEFAQKVTFNRERIKRSLPADATTLADYLVKKGMPFRSSHDVVGKLVGVCVSRGCELQNLSLEEMKKLSRVFEKDVFGFFGVENSVDKFSSYGSTGSNCVAEQLGYWVHKLKITATWFKNRTIRLITAAVFEEDR</sequence>
<feature type="domain" description="Argininosuccinate lyase C-terminal" evidence="2">
    <location>
        <begin position="36"/>
        <end position="102"/>
    </location>
</feature>
<evidence type="ECO:0000313" key="3">
    <source>
        <dbReference type="EMBL" id="CAF1882618.1"/>
    </source>
</evidence>
<protein>
    <submittedName>
        <fullName evidence="3">(rape) hypothetical protein</fullName>
    </submittedName>
    <submittedName>
        <fullName evidence="4">BnaCnng63840D protein</fullName>
    </submittedName>
</protein>
<dbReference type="AlphaFoldDB" id="A0A078JV69"/>
<dbReference type="STRING" id="3708.A0A078JV69"/>
<dbReference type="Gramene" id="CDY69491">
    <property type="protein sequence ID" value="CDY69491"/>
    <property type="gene ID" value="GSBRNA2T00088172001"/>
</dbReference>
<dbReference type="InterPro" id="IPR008948">
    <property type="entry name" value="L-Aspartase-like"/>
</dbReference>
<proteinExistence type="inferred from homology"/>
<comment type="similarity">
    <text evidence="1">Belongs to the lyase 1 family. Argininosuccinate lyase subfamily.</text>
</comment>
<dbReference type="GO" id="GO:0042450">
    <property type="term" value="P:L-arginine biosynthetic process via ornithine"/>
    <property type="evidence" value="ECO:0007669"/>
    <property type="project" value="InterPro"/>
</dbReference>
<evidence type="ECO:0000313" key="4">
    <source>
        <dbReference type="EMBL" id="CDY69491.1"/>
    </source>
</evidence>
<accession>A0A078JV69</accession>
<dbReference type="Proteomes" id="UP001295469">
    <property type="component" value="Chromosome C02"/>
</dbReference>
<name>A0A078JV69_BRANA</name>
<reference evidence="4 5" key="1">
    <citation type="journal article" date="2014" name="Science">
        <title>Plant genetics. Early allopolyploid evolution in the post-Neolithic Brassica napus oilseed genome.</title>
        <authorList>
            <person name="Chalhoub B."/>
            <person name="Denoeud F."/>
            <person name="Liu S."/>
            <person name="Parkin I.A."/>
            <person name="Tang H."/>
            <person name="Wang X."/>
            <person name="Chiquet J."/>
            <person name="Belcram H."/>
            <person name="Tong C."/>
            <person name="Samans B."/>
            <person name="Correa M."/>
            <person name="Da Silva C."/>
            <person name="Just J."/>
            <person name="Falentin C."/>
            <person name="Koh C.S."/>
            <person name="Le Clainche I."/>
            <person name="Bernard M."/>
            <person name="Bento P."/>
            <person name="Noel B."/>
            <person name="Labadie K."/>
            <person name="Alberti A."/>
            <person name="Charles M."/>
            <person name="Arnaud D."/>
            <person name="Guo H."/>
            <person name="Daviaud C."/>
            <person name="Alamery S."/>
            <person name="Jabbari K."/>
            <person name="Zhao M."/>
            <person name="Edger P.P."/>
            <person name="Chelaifa H."/>
            <person name="Tack D."/>
            <person name="Lassalle G."/>
            <person name="Mestiri I."/>
            <person name="Schnel N."/>
            <person name="Le Paslier M.C."/>
            <person name="Fan G."/>
            <person name="Renault V."/>
            <person name="Bayer P.E."/>
            <person name="Golicz A.A."/>
            <person name="Manoli S."/>
            <person name="Lee T.H."/>
            <person name="Thi V.H."/>
            <person name="Chalabi S."/>
            <person name="Hu Q."/>
            <person name="Fan C."/>
            <person name="Tollenaere R."/>
            <person name="Lu Y."/>
            <person name="Battail C."/>
            <person name="Shen J."/>
            <person name="Sidebottom C.H."/>
            <person name="Wang X."/>
            <person name="Canaguier A."/>
            <person name="Chauveau A."/>
            <person name="Berard A."/>
            <person name="Deniot G."/>
            <person name="Guan M."/>
            <person name="Liu Z."/>
            <person name="Sun F."/>
            <person name="Lim Y.P."/>
            <person name="Lyons E."/>
            <person name="Town C.D."/>
            <person name="Bancroft I."/>
            <person name="Wang X."/>
            <person name="Meng J."/>
            <person name="Ma J."/>
            <person name="Pires J.C."/>
            <person name="King G.J."/>
            <person name="Brunel D."/>
            <person name="Delourme R."/>
            <person name="Renard M."/>
            <person name="Aury J.M."/>
            <person name="Adams K.L."/>
            <person name="Batley J."/>
            <person name="Snowdon R.J."/>
            <person name="Tost J."/>
            <person name="Edwards D."/>
            <person name="Zhou Y."/>
            <person name="Hua W."/>
            <person name="Sharpe A.G."/>
            <person name="Paterson A.H."/>
            <person name="Guan C."/>
            <person name="Wincker P."/>
        </authorList>
    </citation>
    <scope>NUCLEOTIDE SEQUENCE [LARGE SCALE GENOMIC DNA]</scope>
    <source>
        <strain evidence="5">cv. Darmor-bzh</strain>
    </source>
</reference>
<keyword evidence="5" id="KW-1185">Reference proteome</keyword>
<dbReference type="InterPro" id="IPR009049">
    <property type="entry name" value="Argininosuccinate_lyase"/>
</dbReference>
<reference evidence="4" key="2">
    <citation type="submission" date="2014-06" db="EMBL/GenBank/DDBJ databases">
        <authorList>
            <person name="Genoscope - CEA"/>
        </authorList>
    </citation>
    <scope>NUCLEOTIDE SEQUENCE</scope>
</reference>
<dbReference type="PANTHER" id="PTHR43814">
    <property type="entry name" value="ARGININOSUCCINATE LYASE"/>
    <property type="match status" value="1"/>
</dbReference>
<dbReference type="PANTHER" id="PTHR43814:SF1">
    <property type="entry name" value="ARGININOSUCCINATE LYASE"/>
    <property type="match status" value="1"/>
</dbReference>
<dbReference type="SUPFAM" id="SSF48557">
    <property type="entry name" value="L-aspartase-like"/>
    <property type="match status" value="1"/>
</dbReference>
<dbReference type="Gene3D" id="1.10.40.30">
    <property type="entry name" value="Fumarase/aspartase (C-terminal domain)"/>
    <property type="match status" value="1"/>
</dbReference>
<evidence type="ECO:0000313" key="5">
    <source>
        <dbReference type="Proteomes" id="UP000028999"/>
    </source>
</evidence>
<evidence type="ECO:0000259" key="2">
    <source>
        <dbReference type="Pfam" id="PF14698"/>
    </source>
</evidence>
<dbReference type="EMBL" id="LK039556">
    <property type="protein sequence ID" value="CDY69491.1"/>
    <property type="molecule type" value="Genomic_DNA"/>
</dbReference>
<dbReference type="Pfam" id="PF14698">
    <property type="entry name" value="ASL_C2"/>
    <property type="match status" value="1"/>
</dbReference>
<evidence type="ECO:0000256" key="1">
    <source>
        <dbReference type="ARBA" id="ARBA00010755"/>
    </source>
</evidence>
<gene>
    <name evidence="4" type="primary">BnaCnng63840D</name>
    <name evidence="3" type="ORF">DARMORV10_C02P04760.1</name>
    <name evidence="4" type="ORF">GSBRNA2T00088172001</name>
</gene>
<dbReference type="InterPro" id="IPR029419">
    <property type="entry name" value="Arg_succ_lyase_C"/>
</dbReference>
<dbReference type="Proteomes" id="UP000028999">
    <property type="component" value="Unassembled WGS sequence"/>
</dbReference>
<dbReference type="GO" id="GO:0004056">
    <property type="term" value="F:argininosuccinate lyase activity"/>
    <property type="evidence" value="ECO:0007669"/>
    <property type="project" value="InterPro"/>
</dbReference>
<dbReference type="PaxDb" id="3708-A0A078JV69"/>
<dbReference type="EMBL" id="HG994366">
    <property type="protein sequence ID" value="CAF1882618.1"/>
    <property type="molecule type" value="Genomic_DNA"/>
</dbReference>